<proteinExistence type="predicted"/>
<keyword evidence="2 7" id="KW-0812">Transmembrane</keyword>
<evidence type="ECO:0000256" key="1">
    <source>
        <dbReference type="ARBA" id="ARBA00004370"/>
    </source>
</evidence>
<feature type="coiled-coil region" evidence="5">
    <location>
        <begin position="178"/>
        <end position="213"/>
    </location>
</feature>
<comment type="subcellular location">
    <subcellularLocation>
        <location evidence="1">Membrane</location>
    </subcellularLocation>
</comment>
<keyword evidence="4 7" id="KW-0472">Membrane</keyword>
<evidence type="ECO:0000256" key="7">
    <source>
        <dbReference type="SAM" id="Phobius"/>
    </source>
</evidence>
<sequence length="542" mass="61560">MSSRRRSTRRSSSAQRGEKIRKRSRTGLSAVPRRSKRGKSADRITPELEPEFEPSEVIPEGNEQDIEETNDLNINHEEDFPGDDPSASLDKASLPGSGRINVTRSEGLRQRRRNTGNSGSVSSRQSVDLPQSGVWLRRWEQCKPYILPVFLVAAVVILFIAITKNTHPTVGLNVESIYSKLKVEINSRTEQMRSLTEKRIGKLEEEIKQIGEKHKDEALKALLEDKGELTKQAANRALMNALNEEDFKKSLEDLISARIQDRYDKIVASVNEAHAKIDDMGKKIREREGSILEARKKLEQSATEIRNKCLKDIQTKESELKRLIEETTASAVGNTNEQQLKLWIEDNLTAIVDQLIQEDLEKYSADRTGLVDYALRAAGGKIEAHSQTETNLVKRTNILKYLGSHKVVTQPPVLAIMPGTSWGQSWAMHGNKGFLLIKLSKVITPTFFSLEHISHLINPNPAATPKFFRVYGTNTTAVQKSDKHEPLWDKKYPYLPYDRSGRSLQQYNLTTSNRYQYIYFDIRDNYGGNYTTIYRVRVHGNP</sequence>
<evidence type="ECO:0000256" key="6">
    <source>
        <dbReference type="SAM" id="MobiDB-lite"/>
    </source>
</evidence>
<dbReference type="PROSITE" id="PS51469">
    <property type="entry name" value="SUN"/>
    <property type="match status" value="1"/>
</dbReference>
<accession>A0A7S2TPV2</accession>
<evidence type="ECO:0000256" key="3">
    <source>
        <dbReference type="ARBA" id="ARBA00022989"/>
    </source>
</evidence>
<evidence type="ECO:0000256" key="4">
    <source>
        <dbReference type="ARBA" id="ARBA00023136"/>
    </source>
</evidence>
<dbReference type="InterPro" id="IPR045119">
    <property type="entry name" value="SUN1-5"/>
</dbReference>
<dbReference type="GO" id="GO:0016020">
    <property type="term" value="C:membrane"/>
    <property type="evidence" value="ECO:0007669"/>
    <property type="project" value="UniProtKB-SubCell"/>
</dbReference>
<feature type="compositionally biased region" description="Polar residues" evidence="6">
    <location>
        <begin position="115"/>
        <end position="126"/>
    </location>
</feature>
<dbReference type="PANTHER" id="PTHR12911:SF8">
    <property type="entry name" value="KLAROID PROTEIN-RELATED"/>
    <property type="match status" value="1"/>
</dbReference>
<reference evidence="9" key="1">
    <citation type="submission" date="2021-01" db="EMBL/GenBank/DDBJ databases">
        <authorList>
            <person name="Corre E."/>
            <person name="Pelletier E."/>
            <person name="Niang G."/>
            <person name="Scheremetjew M."/>
            <person name="Finn R."/>
            <person name="Kale V."/>
            <person name="Holt S."/>
            <person name="Cochrane G."/>
            <person name="Meng A."/>
            <person name="Brown T."/>
            <person name="Cohen L."/>
        </authorList>
    </citation>
    <scope>NUCLEOTIDE SEQUENCE</scope>
    <source>
        <strain evidence="9">CCMP622</strain>
    </source>
</reference>
<dbReference type="InterPro" id="IPR012919">
    <property type="entry name" value="SUN_dom"/>
</dbReference>
<evidence type="ECO:0000256" key="5">
    <source>
        <dbReference type="SAM" id="Coils"/>
    </source>
</evidence>
<feature type="transmembrane region" description="Helical" evidence="7">
    <location>
        <begin position="145"/>
        <end position="163"/>
    </location>
</feature>
<evidence type="ECO:0000259" key="8">
    <source>
        <dbReference type="PROSITE" id="PS51469"/>
    </source>
</evidence>
<dbReference type="Pfam" id="PF07738">
    <property type="entry name" value="Sad1_UNC"/>
    <property type="match status" value="1"/>
</dbReference>
<dbReference type="Gene3D" id="2.60.120.260">
    <property type="entry name" value="Galactose-binding domain-like"/>
    <property type="match status" value="1"/>
</dbReference>
<evidence type="ECO:0000256" key="2">
    <source>
        <dbReference type="ARBA" id="ARBA00022692"/>
    </source>
</evidence>
<keyword evidence="3 7" id="KW-1133">Transmembrane helix</keyword>
<keyword evidence="5" id="KW-0175">Coiled coil</keyword>
<dbReference type="EMBL" id="HBHP01013685">
    <property type="protein sequence ID" value="CAD9761208.1"/>
    <property type="molecule type" value="Transcribed_RNA"/>
</dbReference>
<name>A0A7S2TPV2_9EUKA</name>
<feature type="domain" description="SUN" evidence="8">
    <location>
        <begin position="379"/>
        <end position="542"/>
    </location>
</feature>
<feature type="region of interest" description="Disordered" evidence="6">
    <location>
        <begin position="1"/>
        <end position="126"/>
    </location>
</feature>
<dbReference type="AlphaFoldDB" id="A0A7S2TPV2"/>
<protein>
    <recommendedName>
        <fullName evidence="8">SUN domain-containing protein</fullName>
    </recommendedName>
</protein>
<organism evidence="9">
    <name type="scientific">Lotharella oceanica</name>
    <dbReference type="NCBI Taxonomy" id="641309"/>
    <lineage>
        <taxon>Eukaryota</taxon>
        <taxon>Sar</taxon>
        <taxon>Rhizaria</taxon>
        <taxon>Cercozoa</taxon>
        <taxon>Chlorarachniophyceae</taxon>
        <taxon>Lotharella</taxon>
    </lineage>
</organism>
<gene>
    <name evidence="9" type="ORF">LSP00402_LOCUS8552</name>
</gene>
<dbReference type="GO" id="GO:0043495">
    <property type="term" value="F:protein-membrane adaptor activity"/>
    <property type="evidence" value="ECO:0007669"/>
    <property type="project" value="TreeGrafter"/>
</dbReference>
<dbReference type="PANTHER" id="PTHR12911">
    <property type="entry name" value="SAD1/UNC-84-LIKE PROTEIN-RELATED"/>
    <property type="match status" value="1"/>
</dbReference>
<dbReference type="GO" id="GO:0005635">
    <property type="term" value="C:nuclear envelope"/>
    <property type="evidence" value="ECO:0007669"/>
    <property type="project" value="UniProtKB-ARBA"/>
</dbReference>
<evidence type="ECO:0000313" key="9">
    <source>
        <dbReference type="EMBL" id="CAD9761208.1"/>
    </source>
</evidence>